<dbReference type="PANTHER" id="PTHR32089:SF112">
    <property type="entry name" value="LYSOZYME-LIKE PROTEIN-RELATED"/>
    <property type="match status" value="1"/>
</dbReference>
<dbReference type="PROSITE" id="PS50111">
    <property type="entry name" value="CHEMOTAXIS_TRANSDUC_2"/>
    <property type="match status" value="1"/>
</dbReference>
<dbReference type="SMART" id="SM00283">
    <property type="entry name" value="MA"/>
    <property type="match status" value="1"/>
</dbReference>
<name>A0ABS5XI94_9GAMM</name>
<sequence length="384" mass="41472">MTFSRRELDASALGAGPLGPLFEPGIALLASTPAPVWLPMSAAFAASALAYAGLNGGAFGLLIASLYLGAALHLHLRRCRASEHFWFEELARLLRARVNEDSAGLLVLCNEHLRGSERLHSEVRFAGQALEQLAQKAHTQGSEQSQRVSMIAAASEQIERSLESVEVLVEDARQAFSSALAQGEEGRQAAQELGVGMSEIRDSLGNTAQAVKHLLHSTALVEQSVQGIQDLAKQTQLLALNASIEAARAGEQGRGFAVVAEEVRRMASATDATTRDITSAATSIATAVHQVDREVGHHRELLERGSEHSYRLAVSLDRLAQRSQENLQSFSSMQHALGDHHQANQDLCEQLQQISDSLQAQSVQTRSLHDLTRHLARLTGEAAR</sequence>
<evidence type="ECO:0000313" key="10">
    <source>
        <dbReference type="Proteomes" id="UP001519667"/>
    </source>
</evidence>
<keyword evidence="2 7" id="KW-0812">Transmembrane</keyword>
<protein>
    <submittedName>
        <fullName evidence="9">Chemotaxis protein</fullName>
    </submittedName>
</protein>
<evidence type="ECO:0000256" key="5">
    <source>
        <dbReference type="ARBA" id="ARBA00023224"/>
    </source>
</evidence>
<dbReference type="Proteomes" id="UP001519667">
    <property type="component" value="Unassembled WGS sequence"/>
</dbReference>
<proteinExistence type="predicted"/>
<feature type="domain" description="Methyl-accepting transducer" evidence="8">
    <location>
        <begin position="119"/>
        <end position="355"/>
    </location>
</feature>
<keyword evidence="5 6" id="KW-0807">Transducer</keyword>
<organism evidence="9 10">
    <name type="scientific">Metapseudomonas boanensis</name>
    <dbReference type="NCBI Taxonomy" id="2822138"/>
    <lineage>
        <taxon>Bacteria</taxon>
        <taxon>Pseudomonadati</taxon>
        <taxon>Pseudomonadota</taxon>
        <taxon>Gammaproteobacteria</taxon>
        <taxon>Pseudomonadales</taxon>
        <taxon>Pseudomonadaceae</taxon>
        <taxon>Metapseudomonas</taxon>
    </lineage>
</organism>
<dbReference type="SUPFAM" id="SSF58104">
    <property type="entry name" value="Methyl-accepting chemotaxis protein (MCP) signaling domain"/>
    <property type="match status" value="1"/>
</dbReference>
<feature type="transmembrane region" description="Helical" evidence="7">
    <location>
        <begin position="42"/>
        <end position="68"/>
    </location>
</feature>
<gene>
    <name evidence="9" type="ORF">J7302_12225</name>
</gene>
<comment type="subcellular location">
    <subcellularLocation>
        <location evidence="1">Membrane</location>
    </subcellularLocation>
</comment>
<dbReference type="Pfam" id="PF00015">
    <property type="entry name" value="MCPsignal"/>
    <property type="match status" value="1"/>
</dbReference>
<evidence type="ECO:0000259" key="8">
    <source>
        <dbReference type="PROSITE" id="PS50111"/>
    </source>
</evidence>
<feature type="transmembrane region" description="Helical" evidence="7">
    <location>
        <begin position="12"/>
        <end position="30"/>
    </location>
</feature>
<dbReference type="InterPro" id="IPR004089">
    <property type="entry name" value="MCPsignal_dom"/>
</dbReference>
<evidence type="ECO:0000256" key="7">
    <source>
        <dbReference type="SAM" id="Phobius"/>
    </source>
</evidence>
<evidence type="ECO:0000313" key="9">
    <source>
        <dbReference type="EMBL" id="MBT8766881.1"/>
    </source>
</evidence>
<keyword evidence="10" id="KW-1185">Reference proteome</keyword>
<evidence type="ECO:0000256" key="6">
    <source>
        <dbReference type="PROSITE-ProRule" id="PRU00284"/>
    </source>
</evidence>
<evidence type="ECO:0000256" key="3">
    <source>
        <dbReference type="ARBA" id="ARBA00022989"/>
    </source>
</evidence>
<comment type="caution">
    <text evidence="9">The sequence shown here is derived from an EMBL/GenBank/DDBJ whole genome shotgun (WGS) entry which is preliminary data.</text>
</comment>
<evidence type="ECO:0000256" key="1">
    <source>
        <dbReference type="ARBA" id="ARBA00004370"/>
    </source>
</evidence>
<dbReference type="Gene3D" id="1.10.287.950">
    <property type="entry name" value="Methyl-accepting chemotaxis protein"/>
    <property type="match status" value="1"/>
</dbReference>
<evidence type="ECO:0000256" key="2">
    <source>
        <dbReference type="ARBA" id="ARBA00022692"/>
    </source>
</evidence>
<keyword evidence="3 7" id="KW-1133">Transmembrane helix</keyword>
<evidence type="ECO:0000256" key="4">
    <source>
        <dbReference type="ARBA" id="ARBA00023136"/>
    </source>
</evidence>
<keyword evidence="4 7" id="KW-0472">Membrane</keyword>
<dbReference type="PANTHER" id="PTHR32089">
    <property type="entry name" value="METHYL-ACCEPTING CHEMOTAXIS PROTEIN MCPB"/>
    <property type="match status" value="1"/>
</dbReference>
<dbReference type="EMBL" id="JAGTIS010000005">
    <property type="protein sequence ID" value="MBT8766881.1"/>
    <property type="molecule type" value="Genomic_DNA"/>
</dbReference>
<reference evidence="9 10" key="1">
    <citation type="submission" date="2021-04" db="EMBL/GenBank/DDBJ databases">
        <title>Pseudomonas boanensis sp. nov., a bacterium isolated from river water used for household purposes in Boane District, Mozambique.</title>
        <authorList>
            <person name="Nicklasson M."/>
            <person name="Martin-Rodriguez A.J."/>
            <person name="Thorell K."/>
            <person name="Neves L."/>
            <person name="Mussagy A."/>
            <person name="Rydberg H.A."/>
            <person name="Hernroth B."/>
            <person name="Svensson-Stadler L."/>
            <person name="Sjoling A."/>
        </authorList>
    </citation>
    <scope>NUCLEOTIDE SEQUENCE [LARGE SCALE GENOMIC DNA]</scope>
    <source>
        <strain evidence="9 10">DB1</strain>
    </source>
</reference>
<accession>A0ABS5XI94</accession>